<keyword evidence="4 7" id="KW-0808">Transferase</keyword>
<keyword evidence="4 7" id="KW-0418">Kinase</keyword>
<dbReference type="PANTHER" id="PTHR43547:SF2">
    <property type="entry name" value="HYBRID SIGNAL TRANSDUCTION HISTIDINE KINASE C"/>
    <property type="match status" value="1"/>
</dbReference>
<evidence type="ECO:0000256" key="1">
    <source>
        <dbReference type="ARBA" id="ARBA00000085"/>
    </source>
</evidence>
<keyword evidence="5" id="KW-0902">Two-component regulatory system</keyword>
<dbReference type="AlphaFoldDB" id="A0A9D2NFP4"/>
<dbReference type="CDD" id="cd00075">
    <property type="entry name" value="HATPase"/>
    <property type="match status" value="1"/>
</dbReference>
<dbReference type="InterPro" id="IPR004358">
    <property type="entry name" value="Sig_transdc_His_kin-like_C"/>
</dbReference>
<dbReference type="InterPro" id="IPR036890">
    <property type="entry name" value="HATPase_C_sf"/>
</dbReference>
<accession>A0A9D2NFP4</accession>
<dbReference type="Gene3D" id="1.10.287.130">
    <property type="match status" value="1"/>
</dbReference>
<evidence type="ECO:0000256" key="3">
    <source>
        <dbReference type="ARBA" id="ARBA00022553"/>
    </source>
</evidence>
<dbReference type="InterPro" id="IPR036097">
    <property type="entry name" value="HisK_dim/P_sf"/>
</dbReference>
<dbReference type="SUPFAM" id="SSF47384">
    <property type="entry name" value="Homodimeric domain of signal transducing histidine kinase"/>
    <property type="match status" value="1"/>
</dbReference>
<feature type="domain" description="Histidine kinase" evidence="6">
    <location>
        <begin position="65"/>
        <end position="279"/>
    </location>
</feature>
<dbReference type="CDD" id="cd00082">
    <property type="entry name" value="HisKA"/>
    <property type="match status" value="1"/>
</dbReference>
<protein>
    <recommendedName>
        <fullName evidence="2">histidine kinase</fullName>
        <ecNumber evidence="2">2.7.13.3</ecNumber>
    </recommendedName>
</protein>
<dbReference type="InterPro" id="IPR005467">
    <property type="entry name" value="His_kinase_dom"/>
</dbReference>
<evidence type="ECO:0000256" key="2">
    <source>
        <dbReference type="ARBA" id="ARBA00012438"/>
    </source>
</evidence>
<evidence type="ECO:0000313" key="8">
    <source>
        <dbReference type="Proteomes" id="UP000823891"/>
    </source>
</evidence>
<organism evidence="7 8">
    <name type="scientific">Candidatus Eisenbergiella merdavium</name>
    <dbReference type="NCBI Taxonomy" id="2838551"/>
    <lineage>
        <taxon>Bacteria</taxon>
        <taxon>Bacillati</taxon>
        <taxon>Bacillota</taxon>
        <taxon>Clostridia</taxon>
        <taxon>Lachnospirales</taxon>
        <taxon>Lachnospiraceae</taxon>
        <taxon>Eisenbergiella</taxon>
    </lineage>
</organism>
<comment type="catalytic activity">
    <reaction evidence="1">
        <text>ATP + protein L-histidine = ADP + protein N-phospho-L-histidine.</text>
        <dbReference type="EC" id="2.7.13.3"/>
    </reaction>
</comment>
<evidence type="ECO:0000256" key="4">
    <source>
        <dbReference type="ARBA" id="ARBA00022777"/>
    </source>
</evidence>
<dbReference type="Pfam" id="PF02518">
    <property type="entry name" value="HATPase_c"/>
    <property type="match status" value="1"/>
</dbReference>
<proteinExistence type="predicted"/>
<evidence type="ECO:0000259" key="6">
    <source>
        <dbReference type="PROSITE" id="PS50109"/>
    </source>
</evidence>
<dbReference type="PRINTS" id="PR00344">
    <property type="entry name" value="BCTRLSENSOR"/>
</dbReference>
<comment type="caution">
    <text evidence="7">The sequence shown here is derived from an EMBL/GenBank/DDBJ whole genome shotgun (WGS) entry which is preliminary data.</text>
</comment>
<dbReference type="SMART" id="SM00387">
    <property type="entry name" value="HATPase_c"/>
    <property type="match status" value="1"/>
</dbReference>
<dbReference type="Pfam" id="PF00512">
    <property type="entry name" value="HisKA"/>
    <property type="match status" value="1"/>
</dbReference>
<dbReference type="SUPFAM" id="SSF55874">
    <property type="entry name" value="ATPase domain of HSP90 chaperone/DNA topoisomerase II/histidine kinase"/>
    <property type="match status" value="1"/>
</dbReference>
<dbReference type="EC" id="2.7.13.3" evidence="2"/>
<sequence length="282" mass="31958">MKQIKEINEVLEDVQKGNLDRRIVIHRNTPLSNTCCRINEIVMQTKEKLILSEKGAARNDRLMTCLSHDIRTPLTSIIGYLDAVHYQLIHGESSRASVEAARQKAYLLKQYIDELFQWFKLHSKDEKADLKQLEIVEELRRILAGWIGTLENSHISYDFVTEKEEIYVTADPLFMERIINNLIKNAWEHGNADKIWIEVSVVEVCVQIKVRDNGKGISAEAIPYVFERLYQEEPSGSRSGGGLGLAIAKELVLLQNGNISVQSDRPHGTTFCVALPGASNED</sequence>
<evidence type="ECO:0000313" key="7">
    <source>
        <dbReference type="EMBL" id="HJC23963.1"/>
    </source>
</evidence>
<reference evidence="7" key="1">
    <citation type="journal article" date="2021" name="PeerJ">
        <title>Extensive microbial diversity within the chicken gut microbiome revealed by metagenomics and culture.</title>
        <authorList>
            <person name="Gilroy R."/>
            <person name="Ravi A."/>
            <person name="Getino M."/>
            <person name="Pursley I."/>
            <person name="Horton D.L."/>
            <person name="Alikhan N.F."/>
            <person name="Baker D."/>
            <person name="Gharbi K."/>
            <person name="Hall N."/>
            <person name="Watson M."/>
            <person name="Adriaenssens E.M."/>
            <person name="Foster-Nyarko E."/>
            <person name="Jarju S."/>
            <person name="Secka A."/>
            <person name="Antonio M."/>
            <person name="Oren A."/>
            <person name="Chaudhuri R.R."/>
            <person name="La Ragione R."/>
            <person name="Hildebrand F."/>
            <person name="Pallen M.J."/>
        </authorList>
    </citation>
    <scope>NUCLEOTIDE SEQUENCE</scope>
    <source>
        <strain evidence="7">USAMLcec2-132</strain>
    </source>
</reference>
<dbReference type="Proteomes" id="UP000823891">
    <property type="component" value="Unassembled WGS sequence"/>
</dbReference>
<dbReference type="InterPro" id="IPR003594">
    <property type="entry name" value="HATPase_dom"/>
</dbReference>
<gene>
    <name evidence="7" type="ORF">H9761_09680</name>
</gene>
<dbReference type="EMBL" id="DWWS01000034">
    <property type="protein sequence ID" value="HJC23963.1"/>
    <property type="molecule type" value="Genomic_DNA"/>
</dbReference>
<dbReference type="SMART" id="SM00388">
    <property type="entry name" value="HisKA"/>
    <property type="match status" value="1"/>
</dbReference>
<dbReference type="GO" id="GO:0000155">
    <property type="term" value="F:phosphorelay sensor kinase activity"/>
    <property type="evidence" value="ECO:0007669"/>
    <property type="project" value="InterPro"/>
</dbReference>
<dbReference type="PANTHER" id="PTHR43547">
    <property type="entry name" value="TWO-COMPONENT HISTIDINE KINASE"/>
    <property type="match status" value="1"/>
</dbReference>
<keyword evidence="3" id="KW-0597">Phosphoprotein</keyword>
<name>A0A9D2NFP4_9FIRM</name>
<reference evidence="7" key="2">
    <citation type="submission" date="2021-04" db="EMBL/GenBank/DDBJ databases">
        <authorList>
            <person name="Gilroy R."/>
        </authorList>
    </citation>
    <scope>NUCLEOTIDE SEQUENCE</scope>
    <source>
        <strain evidence="7">USAMLcec2-132</strain>
    </source>
</reference>
<dbReference type="Gene3D" id="3.30.565.10">
    <property type="entry name" value="Histidine kinase-like ATPase, C-terminal domain"/>
    <property type="match status" value="1"/>
</dbReference>
<dbReference type="InterPro" id="IPR003661">
    <property type="entry name" value="HisK_dim/P_dom"/>
</dbReference>
<dbReference type="PROSITE" id="PS50109">
    <property type="entry name" value="HIS_KIN"/>
    <property type="match status" value="1"/>
</dbReference>
<evidence type="ECO:0000256" key="5">
    <source>
        <dbReference type="ARBA" id="ARBA00023012"/>
    </source>
</evidence>